<dbReference type="Gene3D" id="3.30.565.10">
    <property type="entry name" value="Histidine kinase-like ATPase, C-terminal domain"/>
    <property type="match status" value="1"/>
</dbReference>
<dbReference type="Pfam" id="PF13581">
    <property type="entry name" value="HATPase_c_2"/>
    <property type="match status" value="1"/>
</dbReference>
<dbReference type="SUPFAM" id="SSF55874">
    <property type="entry name" value="ATPase domain of HSP90 chaperone/DNA topoisomerase II/histidine kinase"/>
    <property type="match status" value="1"/>
</dbReference>
<gene>
    <name evidence="3" type="ORF">GCM10009682_59590</name>
</gene>
<dbReference type="RefSeq" id="WP_344139547.1">
    <property type="nucleotide sequence ID" value="NZ_BAAALT010000278.1"/>
</dbReference>
<keyword evidence="1" id="KW-0808">Transferase</keyword>
<reference evidence="4" key="1">
    <citation type="journal article" date="2019" name="Int. J. Syst. Evol. Microbiol.">
        <title>The Global Catalogue of Microorganisms (GCM) 10K type strain sequencing project: providing services to taxonomists for standard genome sequencing and annotation.</title>
        <authorList>
            <consortium name="The Broad Institute Genomics Platform"/>
            <consortium name="The Broad Institute Genome Sequencing Center for Infectious Disease"/>
            <person name="Wu L."/>
            <person name="Ma J."/>
        </authorList>
    </citation>
    <scope>NUCLEOTIDE SEQUENCE [LARGE SCALE GENOMIC DNA]</scope>
    <source>
        <strain evidence="4">JCM 13250</strain>
    </source>
</reference>
<proteinExistence type="predicted"/>
<dbReference type="CDD" id="cd16936">
    <property type="entry name" value="HATPase_RsbW-like"/>
    <property type="match status" value="1"/>
</dbReference>
<evidence type="ECO:0000313" key="4">
    <source>
        <dbReference type="Proteomes" id="UP001500218"/>
    </source>
</evidence>
<feature type="domain" description="Histidine kinase/HSP90-like ATPase" evidence="2">
    <location>
        <begin position="16"/>
        <end position="125"/>
    </location>
</feature>
<keyword evidence="1" id="KW-0418">Kinase</keyword>
<dbReference type="InterPro" id="IPR003594">
    <property type="entry name" value="HATPase_dom"/>
</dbReference>
<evidence type="ECO:0000313" key="3">
    <source>
        <dbReference type="EMBL" id="GAA1833270.1"/>
    </source>
</evidence>
<dbReference type="InterPro" id="IPR036890">
    <property type="entry name" value="HATPase_C_sf"/>
</dbReference>
<dbReference type="EMBL" id="BAAALT010000278">
    <property type="protein sequence ID" value="GAA1833270.1"/>
    <property type="molecule type" value="Genomic_DNA"/>
</dbReference>
<protein>
    <recommendedName>
        <fullName evidence="2">Histidine kinase/HSP90-like ATPase domain-containing protein</fullName>
    </recommendedName>
</protein>
<dbReference type="Proteomes" id="UP001500218">
    <property type="component" value="Unassembled WGS sequence"/>
</dbReference>
<dbReference type="PANTHER" id="PTHR35526">
    <property type="entry name" value="ANTI-SIGMA-F FACTOR RSBW-RELATED"/>
    <property type="match status" value="1"/>
</dbReference>
<evidence type="ECO:0000259" key="2">
    <source>
        <dbReference type="Pfam" id="PF13581"/>
    </source>
</evidence>
<accession>A0ABP4Z199</accession>
<dbReference type="PANTHER" id="PTHR35526:SF3">
    <property type="entry name" value="ANTI-SIGMA-F FACTOR RSBW"/>
    <property type="match status" value="1"/>
</dbReference>
<evidence type="ECO:0000256" key="1">
    <source>
        <dbReference type="ARBA" id="ARBA00022527"/>
    </source>
</evidence>
<name>A0ABP4Z199_9ACTN</name>
<keyword evidence="4" id="KW-1185">Reference proteome</keyword>
<dbReference type="InterPro" id="IPR050267">
    <property type="entry name" value="Anti-sigma-factor_SerPK"/>
</dbReference>
<comment type="caution">
    <text evidence="3">The sequence shown here is derived from an EMBL/GenBank/DDBJ whole genome shotgun (WGS) entry which is preliminary data.</text>
</comment>
<sequence>MSDPFPGGDTMWYSAAADLSAVRLFVRARGLALGLATGQADLLTLAVSELATNTLLHTAGGGQVRVWADAGDVVCDVVDSGGVRPLDVAMPAADATGGRGLAIVGLVCDDVTTHPVPAGTLVRLRLNR</sequence>
<organism evidence="3 4">
    <name type="scientific">Luedemannella flava</name>
    <dbReference type="NCBI Taxonomy" id="349316"/>
    <lineage>
        <taxon>Bacteria</taxon>
        <taxon>Bacillati</taxon>
        <taxon>Actinomycetota</taxon>
        <taxon>Actinomycetes</taxon>
        <taxon>Micromonosporales</taxon>
        <taxon>Micromonosporaceae</taxon>
        <taxon>Luedemannella</taxon>
    </lineage>
</organism>
<keyword evidence="1" id="KW-0723">Serine/threonine-protein kinase</keyword>